<proteinExistence type="predicted"/>
<evidence type="ECO:0000313" key="7">
    <source>
        <dbReference type="EMBL" id="CEM46772.1"/>
    </source>
</evidence>
<feature type="binding site" evidence="3">
    <location>
        <position position="278"/>
    </location>
    <ligand>
        <name>Zn(2+)</name>
        <dbReference type="ChEBI" id="CHEBI:29105"/>
    </ligand>
</feature>
<feature type="region of interest" description="Disordered" evidence="4">
    <location>
        <begin position="97"/>
        <end position="132"/>
    </location>
</feature>
<keyword evidence="3" id="KW-0479">Metal-binding</keyword>
<evidence type="ECO:0000259" key="6">
    <source>
        <dbReference type="PROSITE" id="PS50305"/>
    </source>
</evidence>
<dbReference type="PhylomeDB" id="A0A0G4HR52"/>
<feature type="region of interest" description="Disordered" evidence="4">
    <location>
        <begin position="64"/>
        <end position="84"/>
    </location>
</feature>
<dbReference type="InterPro" id="IPR026590">
    <property type="entry name" value="Ssirtuin_cat_dom"/>
</dbReference>
<evidence type="ECO:0000256" key="5">
    <source>
        <dbReference type="SAM" id="SignalP"/>
    </source>
</evidence>
<feature type="binding site" evidence="3">
    <location>
        <position position="356"/>
    </location>
    <ligand>
        <name>Zn(2+)</name>
        <dbReference type="ChEBI" id="CHEBI:29105"/>
    </ligand>
</feature>
<evidence type="ECO:0000256" key="3">
    <source>
        <dbReference type="PROSITE-ProRule" id="PRU00236"/>
    </source>
</evidence>
<dbReference type="PANTHER" id="PTHR11085:SF10">
    <property type="entry name" value="NAD-DEPENDENT PROTEIN DEACYLASE SIRTUIN-5, MITOCHONDRIAL-RELATED"/>
    <property type="match status" value="1"/>
</dbReference>
<dbReference type="PANTHER" id="PTHR11085">
    <property type="entry name" value="NAD-DEPENDENT PROTEIN DEACYLASE SIRTUIN-5, MITOCHONDRIAL-RELATED"/>
    <property type="match status" value="1"/>
</dbReference>
<keyword evidence="3" id="KW-0862">Zinc</keyword>
<feature type="active site" description="Proton acceptor" evidence="3">
    <location>
        <position position="270"/>
    </location>
</feature>
<dbReference type="InterPro" id="IPR026591">
    <property type="entry name" value="Sirtuin_cat_small_dom_sf"/>
</dbReference>
<feature type="binding site" evidence="3">
    <location>
        <position position="281"/>
    </location>
    <ligand>
        <name>Zn(2+)</name>
        <dbReference type="ChEBI" id="CHEBI:29105"/>
    </ligand>
</feature>
<organism evidence="7">
    <name type="scientific">Chromera velia CCMP2878</name>
    <dbReference type="NCBI Taxonomy" id="1169474"/>
    <lineage>
        <taxon>Eukaryota</taxon>
        <taxon>Sar</taxon>
        <taxon>Alveolata</taxon>
        <taxon>Colpodellida</taxon>
        <taxon>Chromeraceae</taxon>
        <taxon>Chromera</taxon>
    </lineage>
</organism>
<name>A0A0G4HR52_9ALVE</name>
<evidence type="ECO:0000256" key="1">
    <source>
        <dbReference type="ARBA" id="ARBA00022679"/>
    </source>
</evidence>
<dbReference type="EMBL" id="CDMZ01003549">
    <property type="protein sequence ID" value="CEM46772.1"/>
    <property type="molecule type" value="Genomic_DNA"/>
</dbReference>
<feature type="signal peptide" evidence="5">
    <location>
        <begin position="1"/>
        <end position="18"/>
    </location>
</feature>
<dbReference type="GO" id="GO:0046872">
    <property type="term" value="F:metal ion binding"/>
    <property type="evidence" value="ECO:0007669"/>
    <property type="project" value="UniProtKB-KW"/>
</dbReference>
<feature type="domain" description="Deacetylase sirtuin-type" evidence="6">
    <location>
        <begin position="148"/>
        <end position="455"/>
    </location>
</feature>
<feature type="chain" id="PRO_5005191682" description="Deacetylase sirtuin-type domain-containing protein" evidence="5">
    <location>
        <begin position="19"/>
        <end position="495"/>
    </location>
</feature>
<accession>A0A0G4HR52</accession>
<dbReference type="PROSITE" id="PS50305">
    <property type="entry name" value="SIRTUIN"/>
    <property type="match status" value="1"/>
</dbReference>
<evidence type="ECO:0000256" key="4">
    <source>
        <dbReference type="SAM" id="MobiDB-lite"/>
    </source>
</evidence>
<dbReference type="Gene3D" id="3.40.50.1220">
    <property type="entry name" value="TPP-binding domain"/>
    <property type="match status" value="1"/>
</dbReference>
<dbReference type="Gene3D" id="3.30.1600.10">
    <property type="entry name" value="SIR2/SIRT2 'Small Domain"/>
    <property type="match status" value="1"/>
</dbReference>
<keyword evidence="2" id="KW-0520">NAD</keyword>
<dbReference type="Pfam" id="PF02146">
    <property type="entry name" value="SIR2"/>
    <property type="match status" value="1"/>
</dbReference>
<protein>
    <recommendedName>
        <fullName evidence="6">Deacetylase sirtuin-type domain-containing protein</fullName>
    </recommendedName>
</protein>
<keyword evidence="1" id="KW-0808">Transferase</keyword>
<dbReference type="GO" id="GO:0017136">
    <property type="term" value="F:histone deacetylase activity, NAD-dependent"/>
    <property type="evidence" value="ECO:0007669"/>
    <property type="project" value="TreeGrafter"/>
</dbReference>
<reference evidence="7" key="1">
    <citation type="submission" date="2014-11" db="EMBL/GenBank/DDBJ databases">
        <authorList>
            <person name="Otto D Thomas"/>
            <person name="Naeem Raeece"/>
        </authorList>
    </citation>
    <scope>NUCLEOTIDE SEQUENCE</scope>
</reference>
<dbReference type="SUPFAM" id="SSF52467">
    <property type="entry name" value="DHS-like NAD/FAD-binding domain"/>
    <property type="match status" value="1"/>
</dbReference>
<keyword evidence="5" id="KW-0732">Signal</keyword>
<sequence length="495" mass="53903">MVSFCSLSVCLLVTGTQGDPSESAFRMFPLLQRKSVSSFLSAGGRGVRSSPVVLQRFFSHAPPSSTALREAPASSSERIFEDSQTQLGLDEALAWDRKEEQRQRQRESQSQSPSPSRFPSPPSSQQKASLREHDGEGYLSYFSPLMESEDYSEAVESLERYLSNHSRIVVISGAGCSTESGLPDYRGPLGSYRKGHKPIKHDEFVKQEPARKRYWARSMMGYRAFSSARPNEAHVSIARLEVAGLVDGVITQNVDGLHQKAGSSQVVDLHGRTDRVLCLNCGWKGARSSWQQRLLSLNEGWMRRHGLQRVKRSGGESTGESPLSAGAVERLRADGDADLDGHADYGSFQVPVCSRCGGMVKPDVTFFGDNVRAAIREEAYRLVDEAGALLVVGTSLEVFSAYRFVLRAGERGLPVGVVNLGPTRAEREGKVEVKMRAEGPCGLLLSQATGRLEASRWAERMKTAGGGGGILASQGFEVGVGTNGTNENSREVLID</sequence>
<dbReference type="InterPro" id="IPR029035">
    <property type="entry name" value="DHS-like_NAD/FAD-binding_dom"/>
</dbReference>
<feature type="compositionally biased region" description="Basic and acidic residues" evidence="4">
    <location>
        <begin position="97"/>
        <end position="107"/>
    </location>
</feature>
<evidence type="ECO:0000256" key="2">
    <source>
        <dbReference type="ARBA" id="ARBA00023027"/>
    </source>
</evidence>
<gene>
    <name evidence="7" type="ORF">Cvel_30476</name>
</gene>
<dbReference type="VEuPathDB" id="CryptoDB:Cvel_30476"/>
<dbReference type="GO" id="GO:0070403">
    <property type="term" value="F:NAD+ binding"/>
    <property type="evidence" value="ECO:0007669"/>
    <property type="project" value="InterPro"/>
</dbReference>
<dbReference type="InterPro" id="IPR003000">
    <property type="entry name" value="Sirtuin"/>
</dbReference>
<feature type="binding site" evidence="3">
    <location>
        <position position="353"/>
    </location>
    <ligand>
        <name>Zn(2+)</name>
        <dbReference type="ChEBI" id="CHEBI:29105"/>
    </ligand>
</feature>
<dbReference type="InterPro" id="IPR050134">
    <property type="entry name" value="NAD-dep_sirtuin_deacylases"/>
</dbReference>
<dbReference type="AlphaFoldDB" id="A0A0G4HR52"/>